<evidence type="ECO:0000256" key="2">
    <source>
        <dbReference type="ARBA" id="ARBA00022814"/>
    </source>
</evidence>
<accession>A0A6M0R7Y8</accession>
<dbReference type="RefSeq" id="WP_050607596.1">
    <property type="nucleotide sequence ID" value="NZ_CABKUB010000006.1"/>
</dbReference>
<comment type="function">
    <text evidence="6">Involved in transcription antitermination. Required for transcription of ribosomal RNA (rRNA) genes. Binds specifically to the boxA antiterminator sequence of the ribosomal RNA (rrn) operons.</text>
</comment>
<evidence type="ECO:0000313" key="9">
    <source>
        <dbReference type="Proteomes" id="UP000473885"/>
    </source>
</evidence>
<dbReference type="InterPro" id="IPR035926">
    <property type="entry name" value="NusB-like_sf"/>
</dbReference>
<dbReference type="SUPFAM" id="SSF48013">
    <property type="entry name" value="NusB-like"/>
    <property type="match status" value="1"/>
</dbReference>
<feature type="domain" description="NusB/RsmB/TIM44" evidence="7">
    <location>
        <begin position="5"/>
        <end position="132"/>
    </location>
</feature>
<dbReference type="GO" id="GO:0031564">
    <property type="term" value="P:transcription antitermination"/>
    <property type="evidence" value="ECO:0007669"/>
    <property type="project" value="UniProtKB-KW"/>
</dbReference>
<organism evidence="8 9">
    <name type="scientific">Clostridium niameyense</name>
    <dbReference type="NCBI Taxonomy" id="1622073"/>
    <lineage>
        <taxon>Bacteria</taxon>
        <taxon>Bacillati</taxon>
        <taxon>Bacillota</taxon>
        <taxon>Clostridia</taxon>
        <taxon>Eubacteriales</taxon>
        <taxon>Clostridiaceae</taxon>
        <taxon>Clostridium</taxon>
    </lineage>
</organism>
<dbReference type="Pfam" id="PF01029">
    <property type="entry name" value="NusB"/>
    <property type="match status" value="1"/>
</dbReference>
<dbReference type="OrthoDB" id="9811381at2"/>
<dbReference type="InterPro" id="IPR006027">
    <property type="entry name" value="NusB_RsmB_TIM44"/>
</dbReference>
<dbReference type="AlphaFoldDB" id="A0A6M0R7Y8"/>
<evidence type="ECO:0000313" key="8">
    <source>
        <dbReference type="EMBL" id="NEZ46304.1"/>
    </source>
</evidence>
<name>A0A6M0R7Y8_9CLOT</name>
<evidence type="ECO:0000256" key="1">
    <source>
        <dbReference type="ARBA" id="ARBA00005952"/>
    </source>
</evidence>
<gene>
    <name evidence="6 8" type="primary">nusB</name>
    <name evidence="8" type="ORF">FDF74_03645</name>
</gene>
<sequence>MNRTKSREVAMKLLFQVTINGEKYEDVVDNSKEILDEKENHLDMDYIVRILKGVEEHREELDKEIEKFLLKWKLSRLSKIDLTILRLATYEVLYEEEIPNKVAVNEAIEIAKKYSEEKSASFINGVLGNMIKR</sequence>
<dbReference type="Gene3D" id="1.10.940.10">
    <property type="entry name" value="NusB-like"/>
    <property type="match status" value="1"/>
</dbReference>
<dbReference type="GO" id="GO:0005829">
    <property type="term" value="C:cytosol"/>
    <property type="evidence" value="ECO:0007669"/>
    <property type="project" value="TreeGrafter"/>
</dbReference>
<dbReference type="HAMAP" id="MF_00073">
    <property type="entry name" value="NusB"/>
    <property type="match status" value="1"/>
</dbReference>
<evidence type="ECO:0000259" key="7">
    <source>
        <dbReference type="Pfam" id="PF01029"/>
    </source>
</evidence>
<comment type="similarity">
    <text evidence="1 6">Belongs to the NusB family.</text>
</comment>
<keyword evidence="9" id="KW-1185">Reference proteome</keyword>
<keyword evidence="5 6" id="KW-0804">Transcription</keyword>
<evidence type="ECO:0000256" key="4">
    <source>
        <dbReference type="ARBA" id="ARBA00023015"/>
    </source>
</evidence>
<protein>
    <recommendedName>
        <fullName evidence="6">Transcription antitermination protein NusB</fullName>
    </recommendedName>
    <alternativeName>
        <fullName evidence="6">Antitermination factor NusB</fullName>
    </alternativeName>
</protein>
<evidence type="ECO:0000256" key="6">
    <source>
        <dbReference type="HAMAP-Rule" id="MF_00073"/>
    </source>
</evidence>
<dbReference type="GO" id="GO:0003723">
    <property type="term" value="F:RNA binding"/>
    <property type="evidence" value="ECO:0007669"/>
    <property type="project" value="UniProtKB-UniRule"/>
</dbReference>
<dbReference type="PANTHER" id="PTHR11078:SF3">
    <property type="entry name" value="ANTITERMINATION NUSB DOMAIN-CONTAINING PROTEIN"/>
    <property type="match status" value="1"/>
</dbReference>
<evidence type="ECO:0000256" key="5">
    <source>
        <dbReference type="ARBA" id="ARBA00023163"/>
    </source>
</evidence>
<dbReference type="EMBL" id="SXDP01000002">
    <property type="protein sequence ID" value="NEZ46304.1"/>
    <property type="molecule type" value="Genomic_DNA"/>
</dbReference>
<proteinExistence type="inferred from homology"/>
<comment type="caution">
    <text evidence="8">The sequence shown here is derived from an EMBL/GenBank/DDBJ whole genome shotgun (WGS) entry which is preliminary data.</text>
</comment>
<dbReference type="PANTHER" id="PTHR11078">
    <property type="entry name" value="N UTILIZATION SUBSTANCE PROTEIN B-RELATED"/>
    <property type="match status" value="1"/>
</dbReference>
<keyword evidence="4 6" id="KW-0805">Transcription regulation</keyword>
<keyword evidence="3 6" id="KW-0694">RNA-binding</keyword>
<dbReference type="InterPro" id="IPR011605">
    <property type="entry name" value="NusB_fam"/>
</dbReference>
<evidence type="ECO:0000256" key="3">
    <source>
        <dbReference type="ARBA" id="ARBA00022884"/>
    </source>
</evidence>
<reference evidence="8 9" key="1">
    <citation type="submission" date="2019-04" db="EMBL/GenBank/DDBJ databases">
        <title>Genome sequencing of Clostridium botulinum Groups I-IV and Clostridium butyricum.</title>
        <authorList>
            <person name="Brunt J."/>
            <person name="Van Vliet A.H.M."/>
            <person name="Stringer S.C."/>
            <person name="Carter A.T."/>
            <person name="Peck M.W."/>
        </authorList>
    </citation>
    <scope>NUCLEOTIDE SEQUENCE [LARGE SCALE GENOMIC DNA]</scope>
    <source>
        <strain evidence="8 9">IFR 18/094</strain>
    </source>
</reference>
<keyword evidence="2 6" id="KW-0889">Transcription antitermination</keyword>
<dbReference type="NCBIfam" id="TIGR01951">
    <property type="entry name" value="nusB"/>
    <property type="match status" value="1"/>
</dbReference>
<dbReference type="GO" id="GO:0006353">
    <property type="term" value="P:DNA-templated transcription termination"/>
    <property type="evidence" value="ECO:0007669"/>
    <property type="project" value="UniProtKB-UniRule"/>
</dbReference>
<dbReference type="Proteomes" id="UP000473885">
    <property type="component" value="Unassembled WGS sequence"/>
</dbReference>